<evidence type="ECO:0000313" key="12">
    <source>
        <dbReference type="Proteomes" id="UP000807306"/>
    </source>
</evidence>
<evidence type="ECO:0000256" key="1">
    <source>
        <dbReference type="ARBA" id="ARBA00004245"/>
    </source>
</evidence>
<keyword evidence="5" id="KW-0206">Cytoskeleton</keyword>
<dbReference type="InterPro" id="IPR031160">
    <property type="entry name" value="F_BAR_dom"/>
</dbReference>
<accession>A0A9P6E6N3</accession>
<dbReference type="InterPro" id="IPR027267">
    <property type="entry name" value="AH/BAR_dom_sf"/>
</dbReference>
<feature type="compositionally biased region" description="Polar residues" evidence="8">
    <location>
        <begin position="371"/>
        <end position="390"/>
    </location>
</feature>
<dbReference type="PRINTS" id="PR00452">
    <property type="entry name" value="SH3DOMAIN"/>
</dbReference>
<evidence type="ECO:0000256" key="8">
    <source>
        <dbReference type="SAM" id="MobiDB-lite"/>
    </source>
</evidence>
<name>A0A9P6E6N3_9AGAR</name>
<dbReference type="SUPFAM" id="SSF103657">
    <property type="entry name" value="BAR/IMD domain-like"/>
    <property type="match status" value="1"/>
</dbReference>
<feature type="domain" description="SH3" evidence="9">
    <location>
        <begin position="427"/>
        <end position="490"/>
    </location>
</feature>
<comment type="subcellular location">
    <subcellularLocation>
        <location evidence="1">Cytoplasm</location>
        <location evidence="1">Cytoskeleton</location>
    </subcellularLocation>
</comment>
<evidence type="ECO:0000256" key="3">
    <source>
        <dbReference type="ARBA" id="ARBA00022490"/>
    </source>
</evidence>
<dbReference type="InterPro" id="IPR001060">
    <property type="entry name" value="FCH_dom"/>
</dbReference>
<evidence type="ECO:0000256" key="2">
    <source>
        <dbReference type="ARBA" id="ARBA00022443"/>
    </source>
</evidence>
<dbReference type="Proteomes" id="UP000807306">
    <property type="component" value="Unassembled WGS sequence"/>
</dbReference>
<evidence type="ECO:0000313" key="11">
    <source>
        <dbReference type="EMBL" id="KAF9523616.1"/>
    </source>
</evidence>
<dbReference type="EMBL" id="MU157914">
    <property type="protein sequence ID" value="KAF9523616.1"/>
    <property type="molecule type" value="Genomic_DNA"/>
</dbReference>
<evidence type="ECO:0000259" key="10">
    <source>
        <dbReference type="PROSITE" id="PS51741"/>
    </source>
</evidence>
<dbReference type="Pfam" id="PF00018">
    <property type="entry name" value="SH3_1"/>
    <property type="match status" value="1"/>
</dbReference>
<dbReference type="GO" id="GO:0009898">
    <property type="term" value="C:cytoplasmic side of plasma membrane"/>
    <property type="evidence" value="ECO:0007669"/>
    <property type="project" value="TreeGrafter"/>
</dbReference>
<dbReference type="Gene3D" id="2.30.30.40">
    <property type="entry name" value="SH3 Domains"/>
    <property type="match status" value="1"/>
</dbReference>
<dbReference type="Gene3D" id="1.20.1270.60">
    <property type="entry name" value="Arfaptin homology (AH) domain/BAR domain"/>
    <property type="match status" value="1"/>
</dbReference>
<comment type="caution">
    <text evidence="11">The sequence shown here is derived from an EMBL/GenBank/DDBJ whole genome shotgun (WGS) entry which is preliminary data.</text>
</comment>
<dbReference type="Pfam" id="PF00611">
    <property type="entry name" value="FCH"/>
    <property type="match status" value="1"/>
</dbReference>
<dbReference type="GO" id="GO:0120104">
    <property type="term" value="C:mitotic actomyosin contractile ring, proximal layer"/>
    <property type="evidence" value="ECO:0007669"/>
    <property type="project" value="TreeGrafter"/>
</dbReference>
<dbReference type="PANTHER" id="PTHR23065:SF7">
    <property type="entry name" value="NOSTRIN, ISOFORM H"/>
    <property type="match status" value="1"/>
</dbReference>
<dbReference type="PROSITE" id="PS51741">
    <property type="entry name" value="F_BAR"/>
    <property type="match status" value="1"/>
</dbReference>
<sequence length="490" mass="55391">MTDEEPIPLETSLDRFAHLRQPDGDPFNGRSSRDFCNSFWGPSDAGPSVLFTRMRGGSKTTNELHQFWSARRTIEEEYAAKLAKLSRVPVGVDEIGELRNSLDALRVETQRQAQDHDRLALNFGAVLECATADFLHIQTEHQQQVQMPLESRAEQKRIHELRVETAKGKYEGNYSQVQALNRQLGSDHLPVHEYRKVQQRLARIKQFMIANKLDHSLFTKTSKEFSQAWEAEWKDFCDSCQDLEIDRLNLMNDVMWAYANEISSVCVSDAQSIERIRDVIDQLVPDNDVRNFAEEYGTGNSFSMPANFNPSEDSVEQPTKPPIIHFIHNQCVSKPQYHLGQSNEDSPAILLSAPTVEIDSTEPQSPPIGQTPPTSAPATGRSLHQNSDVISPSSSSTSSRSLPRPPGKALFYGKNRLFSTFFITVINLLIPVKALYDYKATDDTEFDFQVGDIIAVMSTPEDGWWSGELLDEARREESRHIFPSNFVSLL</sequence>
<dbReference type="AlphaFoldDB" id="A0A9P6E6N3"/>
<dbReference type="InterPro" id="IPR001452">
    <property type="entry name" value="SH3_domain"/>
</dbReference>
<organism evidence="11 12">
    <name type="scientific">Crepidotus variabilis</name>
    <dbReference type="NCBI Taxonomy" id="179855"/>
    <lineage>
        <taxon>Eukaryota</taxon>
        <taxon>Fungi</taxon>
        <taxon>Dikarya</taxon>
        <taxon>Basidiomycota</taxon>
        <taxon>Agaricomycotina</taxon>
        <taxon>Agaricomycetes</taxon>
        <taxon>Agaricomycetidae</taxon>
        <taxon>Agaricales</taxon>
        <taxon>Agaricineae</taxon>
        <taxon>Crepidotaceae</taxon>
        <taxon>Crepidotus</taxon>
    </lineage>
</organism>
<dbReference type="SUPFAM" id="SSF50044">
    <property type="entry name" value="SH3-domain"/>
    <property type="match status" value="1"/>
</dbReference>
<protein>
    <recommendedName>
        <fullName evidence="13">SH3 domain-containing protein</fullName>
    </recommendedName>
</protein>
<evidence type="ECO:0000256" key="6">
    <source>
        <dbReference type="PROSITE-ProRule" id="PRU00192"/>
    </source>
</evidence>
<evidence type="ECO:0000256" key="4">
    <source>
        <dbReference type="ARBA" id="ARBA00022553"/>
    </source>
</evidence>
<gene>
    <name evidence="11" type="ORF">CPB83DRAFT_775169</name>
</gene>
<evidence type="ECO:0000256" key="5">
    <source>
        <dbReference type="ARBA" id="ARBA00023212"/>
    </source>
</evidence>
<dbReference type="PANTHER" id="PTHR23065">
    <property type="entry name" value="PROLINE-SERINE-THREONINE PHOSPHATASE INTERACTING PROTEIN 1"/>
    <property type="match status" value="1"/>
</dbReference>
<reference evidence="11" key="1">
    <citation type="submission" date="2020-11" db="EMBL/GenBank/DDBJ databases">
        <authorList>
            <consortium name="DOE Joint Genome Institute"/>
            <person name="Ahrendt S."/>
            <person name="Riley R."/>
            <person name="Andreopoulos W."/>
            <person name="Labutti K."/>
            <person name="Pangilinan J."/>
            <person name="Ruiz-Duenas F.J."/>
            <person name="Barrasa J.M."/>
            <person name="Sanchez-Garcia M."/>
            <person name="Camarero S."/>
            <person name="Miyauchi S."/>
            <person name="Serrano A."/>
            <person name="Linde D."/>
            <person name="Babiker R."/>
            <person name="Drula E."/>
            <person name="Ayuso-Fernandez I."/>
            <person name="Pacheco R."/>
            <person name="Padilla G."/>
            <person name="Ferreira P."/>
            <person name="Barriuso J."/>
            <person name="Kellner H."/>
            <person name="Castanera R."/>
            <person name="Alfaro M."/>
            <person name="Ramirez L."/>
            <person name="Pisabarro A.G."/>
            <person name="Kuo A."/>
            <person name="Tritt A."/>
            <person name="Lipzen A."/>
            <person name="He G."/>
            <person name="Yan M."/>
            <person name="Ng V."/>
            <person name="Cullen D."/>
            <person name="Martin F."/>
            <person name="Rosso M.-N."/>
            <person name="Henrissat B."/>
            <person name="Hibbett D."/>
            <person name="Martinez A.T."/>
            <person name="Grigoriev I.V."/>
        </authorList>
    </citation>
    <scope>NUCLEOTIDE SEQUENCE</scope>
    <source>
        <strain evidence="11">CBS 506.95</strain>
    </source>
</reference>
<evidence type="ECO:0000256" key="7">
    <source>
        <dbReference type="PROSITE-ProRule" id="PRU01077"/>
    </source>
</evidence>
<keyword evidence="3" id="KW-0963">Cytoplasm</keyword>
<keyword evidence="4" id="KW-0597">Phosphoprotein</keyword>
<keyword evidence="2 6" id="KW-0728">SH3 domain</keyword>
<feature type="compositionally biased region" description="Low complexity" evidence="8">
    <location>
        <begin position="391"/>
        <end position="402"/>
    </location>
</feature>
<evidence type="ECO:0008006" key="13">
    <source>
        <dbReference type="Google" id="ProtNLM"/>
    </source>
</evidence>
<keyword evidence="7" id="KW-0175">Coiled coil</keyword>
<dbReference type="GO" id="GO:0030036">
    <property type="term" value="P:actin cytoskeleton organization"/>
    <property type="evidence" value="ECO:0007669"/>
    <property type="project" value="UniProtKB-ARBA"/>
</dbReference>
<keyword evidence="12" id="KW-1185">Reference proteome</keyword>
<dbReference type="OrthoDB" id="19092at2759"/>
<dbReference type="InterPro" id="IPR036028">
    <property type="entry name" value="SH3-like_dom_sf"/>
</dbReference>
<feature type="region of interest" description="Disordered" evidence="8">
    <location>
        <begin position="359"/>
        <end position="405"/>
    </location>
</feature>
<dbReference type="SMART" id="SM00055">
    <property type="entry name" value="FCH"/>
    <property type="match status" value="1"/>
</dbReference>
<dbReference type="CDD" id="cd00174">
    <property type="entry name" value="SH3"/>
    <property type="match status" value="1"/>
</dbReference>
<dbReference type="SMART" id="SM00326">
    <property type="entry name" value="SH3"/>
    <property type="match status" value="1"/>
</dbReference>
<evidence type="ECO:0000259" key="9">
    <source>
        <dbReference type="PROSITE" id="PS50002"/>
    </source>
</evidence>
<proteinExistence type="predicted"/>
<feature type="domain" description="F-BAR" evidence="10">
    <location>
        <begin position="33"/>
        <end position="288"/>
    </location>
</feature>
<dbReference type="PROSITE" id="PS50002">
    <property type="entry name" value="SH3"/>
    <property type="match status" value="1"/>
</dbReference>
<dbReference type="GO" id="GO:0005543">
    <property type="term" value="F:phospholipid binding"/>
    <property type="evidence" value="ECO:0007669"/>
    <property type="project" value="TreeGrafter"/>
</dbReference>